<evidence type="ECO:0000256" key="8">
    <source>
        <dbReference type="ARBA" id="ARBA00023077"/>
    </source>
</evidence>
<feature type="signal peptide" evidence="14">
    <location>
        <begin position="1"/>
        <end position="25"/>
    </location>
</feature>
<evidence type="ECO:0000256" key="7">
    <source>
        <dbReference type="ARBA" id="ARBA00023065"/>
    </source>
</evidence>
<dbReference type="InterPro" id="IPR036942">
    <property type="entry name" value="Beta-barrel_TonB_sf"/>
</dbReference>
<evidence type="ECO:0000259" key="15">
    <source>
        <dbReference type="Pfam" id="PF00593"/>
    </source>
</evidence>
<evidence type="ECO:0000256" key="14">
    <source>
        <dbReference type="SAM" id="SignalP"/>
    </source>
</evidence>
<keyword evidence="18" id="KW-1185">Reference proteome</keyword>
<name>A0ABU1N469_9CAUL</name>
<reference evidence="17 18" key="1">
    <citation type="submission" date="2023-07" db="EMBL/GenBank/DDBJ databases">
        <title>Sorghum-associated microbial communities from plants grown in Nebraska, USA.</title>
        <authorList>
            <person name="Schachtman D."/>
        </authorList>
    </citation>
    <scope>NUCLEOTIDE SEQUENCE [LARGE SCALE GENOMIC DNA]</scope>
    <source>
        <strain evidence="17 18">DS2154</strain>
    </source>
</reference>
<keyword evidence="10 11" id="KW-0998">Cell outer membrane</keyword>
<dbReference type="PROSITE" id="PS52016">
    <property type="entry name" value="TONB_DEPENDENT_REC_3"/>
    <property type="match status" value="1"/>
</dbReference>
<dbReference type="SUPFAM" id="SSF56935">
    <property type="entry name" value="Porins"/>
    <property type="match status" value="1"/>
</dbReference>
<evidence type="ECO:0000256" key="3">
    <source>
        <dbReference type="ARBA" id="ARBA00022452"/>
    </source>
</evidence>
<dbReference type="InterPro" id="IPR000531">
    <property type="entry name" value="Beta-barrel_TonB"/>
</dbReference>
<keyword evidence="4" id="KW-0410">Iron transport</keyword>
<keyword evidence="14" id="KW-0732">Signal</keyword>
<evidence type="ECO:0000256" key="9">
    <source>
        <dbReference type="ARBA" id="ARBA00023136"/>
    </source>
</evidence>
<comment type="caution">
    <text evidence="17">The sequence shown here is derived from an EMBL/GenBank/DDBJ whole genome shotgun (WGS) entry which is preliminary data.</text>
</comment>
<organism evidence="17 18">
    <name type="scientific">Caulobacter rhizosphaerae</name>
    <dbReference type="NCBI Taxonomy" id="2010972"/>
    <lineage>
        <taxon>Bacteria</taxon>
        <taxon>Pseudomonadati</taxon>
        <taxon>Pseudomonadota</taxon>
        <taxon>Alphaproteobacteria</taxon>
        <taxon>Caulobacterales</taxon>
        <taxon>Caulobacteraceae</taxon>
        <taxon>Caulobacter</taxon>
    </lineage>
</organism>
<sequence>MRVFRTTLLMTAVSGLALCAGAAHAAEPGAPAAESVDGQVEELIVTAQKREQKALDVPIALTAYSGAMLERLGVQEFDKLSAFVPGFQVQNQSPNNPGFVMRGITSDSGEATVEPRVSVFQDGVSISKSRGSYVELFDVQRIEVAKGPQSTLFGRGAMIGAVNIIQNKADPKALDWRVGAELGDHGYGLFEGMANVPLSDTFALRLAGRYKERDGAIENVLGGRNLGSTDTGALRLSAHWSPTARLDADLILNYEADHPTGTAFKSNSYNPTNIATGQALGDRDPNSPAGLSSGYGFEGGAPLGLKRFVQGATALVDYRFNDALTLSSITAARHFASDEVFDPDGFSLPMFVFAEDARGRQYSQELRLNYDNGGKVSWFGGVSYFDEEARTRVPLQFDERYALALLTGQLAKPNPQPTAVLTNTAFLSALVTGLTGGAATGAVAQGIASNLGVHTEQFTNYGATKSWDVYGDATWHVTDRFELSAGLRYTNDDKSSGVASQVSQRSILGGTIGALSQPAAMRQAILGALAVPGAANIPTSAAYPVPMFGLFAQPTTGNGQVSTQDFTDDGLTWRLVGRYEVTPDASLYASYARGRRPKVLSSAAPSAPMSPGKFTPVAAETVDSYEAGAKSRLLDGRLNVEGAVYFYSYDNFQTNVREGAQIITTNAGKAESYGFEGQATWQAASFAEVFATYGYNHGRFKAGIRDGNRFRLSPDHKVSLGASLHADLLNGRFTFTPIYAWQSKTFFDDDNDIPALQQHNLLPDLVQDEFQNSYGLLDLRLEYQPSFARWKVGAFVTNATDEKYIKDAGNTGDSFGIPTFIAGNPRYYGVTFSLRR</sequence>
<feature type="chain" id="PRO_5045566932" evidence="14">
    <location>
        <begin position="26"/>
        <end position="836"/>
    </location>
</feature>
<evidence type="ECO:0000256" key="1">
    <source>
        <dbReference type="ARBA" id="ARBA00004571"/>
    </source>
</evidence>
<evidence type="ECO:0000313" key="18">
    <source>
        <dbReference type="Proteomes" id="UP001262754"/>
    </source>
</evidence>
<keyword evidence="2 11" id="KW-0813">Transport</keyword>
<keyword evidence="6" id="KW-0408">Iron</keyword>
<gene>
    <name evidence="17" type="ORF">J2800_003904</name>
</gene>
<evidence type="ECO:0000256" key="11">
    <source>
        <dbReference type="PROSITE-ProRule" id="PRU01360"/>
    </source>
</evidence>
<keyword evidence="7" id="KW-0406">Ion transport</keyword>
<evidence type="ECO:0000259" key="16">
    <source>
        <dbReference type="Pfam" id="PF07715"/>
    </source>
</evidence>
<keyword evidence="5 11" id="KW-0812">Transmembrane</keyword>
<protein>
    <submittedName>
        <fullName evidence="17">Outer membrane receptor protein involved in Fe transport</fullName>
    </submittedName>
</protein>
<proteinExistence type="inferred from homology"/>
<accession>A0ABU1N469</accession>
<dbReference type="Pfam" id="PF00593">
    <property type="entry name" value="TonB_dep_Rec_b-barrel"/>
    <property type="match status" value="1"/>
</dbReference>
<evidence type="ECO:0000256" key="4">
    <source>
        <dbReference type="ARBA" id="ARBA00022496"/>
    </source>
</evidence>
<dbReference type="PANTHER" id="PTHR32552:SF81">
    <property type="entry name" value="TONB-DEPENDENT OUTER MEMBRANE RECEPTOR"/>
    <property type="match status" value="1"/>
</dbReference>
<evidence type="ECO:0000256" key="5">
    <source>
        <dbReference type="ARBA" id="ARBA00022692"/>
    </source>
</evidence>
<feature type="domain" description="TonB-dependent receptor-like beta-barrel" evidence="15">
    <location>
        <begin position="266"/>
        <end position="798"/>
    </location>
</feature>
<evidence type="ECO:0000256" key="10">
    <source>
        <dbReference type="ARBA" id="ARBA00023237"/>
    </source>
</evidence>
<dbReference type="InterPro" id="IPR039426">
    <property type="entry name" value="TonB-dep_rcpt-like"/>
</dbReference>
<evidence type="ECO:0000256" key="12">
    <source>
        <dbReference type="RuleBase" id="RU003357"/>
    </source>
</evidence>
<evidence type="ECO:0000256" key="2">
    <source>
        <dbReference type="ARBA" id="ARBA00022448"/>
    </source>
</evidence>
<keyword evidence="9 11" id="KW-0472">Membrane</keyword>
<dbReference type="Proteomes" id="UP001262754">
    <property type="component" value="Unassembled WGS sequence"/>
</dbReference>
<comment type="subcellular location">
    <subcellularLocation>
        <location evidence="1 11">Cell outer membrane</location>
        <topology evidence="1 11">Multi-pass membrane protein</topology>
    </subcellularLocation>
</comment>
<dbReference type="InterPro" id="IPR012910">
    <property type="entry name" value="Plug_dom"/>
</dbReference>
<evidence type="ECO:0000256" key="6">
    <source>
        <dbReference type="ARBA" id="ARBA00023004"/>
    </source>
</evidence>
<evidence type="ECO:0000256" key="13">
    <source>
        <dbReference type="SAM" id="MobiDB-lite"/>
    </source>
</evidence>
<keyword evidence="3 11" id="KW-1134">Transmembrane beta strand</keyword>
<keyword evidence="8 12" id="KW-0798">TonB box</keyword>
<dbReference type="RefSeq" id="WP_310033929.1">
    <property type="nucleotide sequence ID" value="NZ_JAVDRL010000011.1"/>
</dbReference>
<dbReference type="Pfam" id="PF07715">
    <property type="entry name" value="Plug"/>
    <property type="match status" value="1"/>
</dbReference>
<dbReference type="Gene3D" id="2.40.170.20">
    <property type="entry name" value="TonB-dependent receptor, beta-barrel domain"/>
    <property type="match status" value="1"/>
</dbReference>
<dbReference type="EMBL" id="JAVDRL010000011">
    <property type="protein sequence ID" value="MDR6533143.1"/>
    <property type="molecule type" value="Genomic_DNA"/>
</dbReference>
<keyword evidence="17" id="KW-0675">Receptor</keyword>
<evidence type="ECO:0000313" key="17">
    <source>
        <dbReference type="EMBL" id="MDR6533143.1"/>
    </source>
</evidence>
<feature type="region of interest" description="Disordered" evidence="13">
    <location>
        <begin position="274"/>
        <end position="293"/>
    </location>
</feature>
<comment type="similarity">
    <text evidence="11 12">Belongs to the TonB-dependent receptor family.</text>
</comment>
<dbReference type="PANTHER" id="PTHR32552">
    <property type="entry name" value="FERRICHROME IRON RECEPTOR-RELATED"/>
    <property type="match status" value="1"/>
</dbReference>
<feature type="domain" description="TonB-dependent receptor plug" evidence="16">
    <location>
        <begin position="55"/>
        <end position="160"/>
    </location>
</feature>